<comment type="caution">
    <text evidence="2">The sequence shown here is derived from an EMBL/GenBank/DDBJ whole genome shotgun (WGS) entry which is preliminary data.</text>
</comment>
<dbReference type="PROSITE" id="PS51163">
    <property type="entry name" value="YRDC"/>
    <property type="match status" value="1"/>
</dbReference>
<accession>A0ABT3X425</accession>
<name>A0ABT3X425_9BACL</name>
<dbReference type="Pfam" id="PF01300">
    <property type="entry name" value="Sua5_yciO_yrdC"/>
    <property type="match status" value="1"/>
</dbReference>
<proteinExistence type="predicted"/>
<feature type="domain" description="YrdC-like" evidence="1">
    <location>
        <begin position="9"/>
        <end position="207"/>
    </location>
</feature>
<dbReference type="Proteomes" id="UP001208017">
    <property type="component" value="Unassembled WGS sequence"/>
</dbReference>
<evidence type="ECO:0000313" key="2">
    <source>
        <dbReference type="EMBL" id="MCX7571644.1"/>
    </source>
</evidence>
<dbReference type="InterPro" id="IPR006070">
    <property type="entry name" value="Sua5-like_dom"/>
</dbReference>
<dbReference type="EMBL" id="JAPMLT010000012">
    <property type="protein sequence ID" value="MCX7571644.1"/>
    <property type="molecule type" value="Genomic_DNA"/>
</dbReference>
<reference evidence="2 3" key="1">
    <citation type="submission" date="2022-11" db="EMBL/GenBank/DDBJ databases">
        <title>Study of microbial diversity in lake waters.</title>
        <authorList>
            <person name="Zhang J."/>
        </authorList>
    </citation>
    <scope>NUCLEOTIDE SEQUENCE [LARGE SCALE GENOMIC DNA]</scope>
    <source>
        <strain evidence="2 3">DT12</strain>
    </source>
</reference>
<dbReference type="Gene3D" id="3.90.870.10">
    <property type="entry name" value="DHBP synthase"/>
    <property type="match status" value="1"/>
</dbReference>
<sequence>MTVGFTVDMKEVEKAYNVIKDGGLALIKGDIGYGLIGHSEESIRKMYEIKGRPASNPCITVGSPEVIADVAKLKDPRLMDWMMDISQHTTLAVVNEINPNSKLLAGLSEYVLSQCTKDGTIASFLHTGEFIEEMVKLGLKEDFLLVASSGNVSAHGNNYRFEDVQPEIVNGVDYYLDMGVAKYANEAKLATTIVNLTNFTYKRQGVNHDMIHASLTKFKEEVLHV</sequence>
<dbReference type="SUPFAM" id="SSF55821">
    <property type="entry name" value="YrdC/RibB"/>
    <property type="match status" value="1"/>
</dbReference>
<evidence type="ECO:0000313" key="3">
    <source>
        <dbReference type="Proteomes" id="UP001208017"/>
    </source>
</evidence>
<gene>
    <name evidence="2" type="ORF">OS242_17010</name>
</gene>
<dbReference type="RefSeq" id="WP_267152894.1">
    <property type="nucleotide sequence ID" value="NZ_JAPMLT010000012.1"/>
</dbReference>
<protein>
    <submittedName>
        <fullName evidence="2">Sua5/YciO/YrdC/YwlC family protein</fullName>
    </submittedName>
</protein>
<keyword evidence="3" id="KW-1185">Reference proteome</keyword>
<dbReference type="InterPro" id="IPR017945">
    <property type="entry name" value="DHBP_synth_RibB-like_a/b_dom"/>
</dbReference>
<evidence type="ECO:0000259" key="1">
    <source>
        <dbReference type="PROSITE" id="PS51163"/>
    </source>
</evidence>
<organism evidence="2 3">
    <name type="scientific">Tumebacillus lacus</name>
    <dbReference type="NCBI Taxonomy" id="2995335"/>
    <lineage>
        <taxon>Bacteria</taxon>
        <taxon>Bacillati</taxon>
        <taxon>Bacillota</taxon>
        <taxon>Bacilli</taxon>
        <taxon>Bacillales</taxon>
        <taxon>Alicyclobacillaceae</taxon>
        <taxon>Tumebacillus</taxon>
    </lineage>
</organism>